<dbReference type="OrthoDB" id="7840040at2"/>
<keyword evidence="2" id="KW-1185">Reference proteome</keyword>
<dbReference type="AlphaFoldDB" id="A0A0B1ZJ00"/>
<dbReference type="InterPro" id="IPR052736">
    <property type="entry name" value="Stf3_sulfotransferase"/>
</dbReference>
<sequence>MAPPFSGSLPALLAEAQRRAGLDDFGTGEWREGLERALAEFDEAGFSPAGAIAAREFLLANLVARLRTVEGFKANPQAMARPIVRPMIVTGIVRSGTTALHKLLAVDPQFQGAEHWLCAAPQPRPPRAEWADNPDFITAKAALDAMIAVAPEVLDDHGMAVDTVEESLNILSHCFHSNMLPSQFDIPRYDAWFKSTDDTFSYRYLADVMRLIGANDPDRTWLLKNPTDTFSLAEILEVFPDAMIVQTHRDPLQAVPSIVNLLRGAHRMFRGEENIDYPKIFAREQEMWALAMERADAVKDANPGRVFDVDFRHFVKNQMEVVRKIYDHFGLELRPEVENAMQDWLDAHPRKSSTMQRFTPEDFGASTEELKQRYAAYRERYGYAQADGA</sequence>
<evidence type="ECO:0008006" key="3">
    <source>
        <dbReference type="Google" id="ProtNLM"/>
    </source>
</evidence>
<dbReference type="PANTHER" id="PTHR36451">
    <property type="entry name" value="PAPS-DEPENDENT SULFOTRANSFERASE STF3"/>
    <property type="match status" value="1"/>
</dbReference>
<dbReference type="SUPFAM" id="SSF52540">
    <property type="entry name" value="P-loop containing nucleoside triphosphate hydrolases"/>
    <property type="match status" value="1"/>
</dbReference>
<evidence type="ECO:0000313" key="1">
    <source>
        <dbReference type="EMBL" id="KHK89131.1"/>
    </source>
</evidence>
<comment type="caution">
    <text evidence="1">The sequence shown here is derived from an EMBL/GenBank/DDBJ whole genome shotgun (WGS) entry which is preliminary data.</text>
</comment>
<dbReference type="EMBL" id="JTDI01000009">
    <property type="protein sequence ID" value="KHK89131.1"/>
    <property type="molecule type" value="Genomic_DNA"/>
</dbReference>
<dbReference type="Pfam" id="PF13469">
    <property type="entry name" value="Sulfotransfer_3"/>
    <property type="match status" value="1"/>
</dbReference>
<dbReference type="STRING" id="1348853.LK12_22480"/>
<reference evidence="1 2" key="1">
    <citation type="submission" date="2014-10" db="EMBL/GenBank/DDBJ databases">
        <title>Genome sequence of Novosphingobium malaysiense MUSC 273(T).</title>
        <authorList>
            <person name="Lee L.-H."/>
        </authorList>
    </citation>
    <scope>NUCLEOTIDE SEQUENCE [LARGE SCALE GENOMIC DNA]</scope>
    <source>
        <strain evidence="1 2">MUSC 273</strain>
    </source>
</reference>
<evidence type="ECO:0000313" key="2">
    <source>
        <dbReference type="Proteomes" id="UP000031057"/>
    </source>
</evidence>
<dbReference type="Proteomes" id="UP000031057">
    <property type="component" value="Unassembled WGS sequence"/>
</dbReference>
<proteinExistence type="predicted"/>
<gene>
    <name evidence="1" type="ORF">LK12_22480</name>
</gene>
<accession>A0A0B1ZJ00</accession>
<protein>
    <recommendedName>
        <fullName evidence="3">Sulfotransferase</fullName>
    </recommendedName>
</protein>
<dbReference type="PANTHER" id="PTHR36451:SF1">
    <property type="entry name" value="OMEGA-HYDROXY-BETA-DIHYDROMENAQUINONE-9 SULFOTRANSFERASE STF3"/>
    <property type="match status" value="1"/>
</dbReference>
<organism evidence="1 2">
    <name type="scientific">Novosphingobium malaysiense</name>
    <dbReference type="NCBI Taxonomy" id="1348853"/>
    <lineage>
        <taxon>Bacteria</taxon>
        <taxon>Pseudomonadati</taxon>
        <taxon>Pseudomonadota</taxon>
        <taxon>Alphaproteobacteria</taxon>
        <taxon>Sphingomonadales</taxon>
        <taxon>Sphingomonadaceae</taxon>
        <taxon>Novosphingobium</taxon>
    </lineage>
</organism>
<name>A0A0B1ZJ00_9SPHN</name>
<dbReference type="Gene3D" id="3.40.50.300">
    <property type="entry name" value="P-loop containing nucleotide triphosphate hydrolases"/>
    <property type="match status" value="1"/>
</dbReference>
<dbReference type="InterPro" id="IPR027417">
    <property type="entry name" value="P-loop_NTPase"/>
</dbReference>